<feature type="region of interest" description="Disordered" evidence="1">
    <location>
        <begin position="29"/>
        <end position="49"/>
    </location>
</feature>
<proteinExistence type="predicted"/>
<evidence type="ECO:0000313" key="2">
    <source>
        <dbReference type="Proteomes" id="UP000887540"/>
    </source>
</evidence>
<name>A0A914DK55_9BILA</name>
<dbReference type="WBParaSite" id="ACRNAN_scaffold27627.g16867.t1">
    <property type="protein sequence ID" value="ACRNAN_scaffold27627.g16867.t1"/>
    <property type="gene ID" value="ACRNAN_scaffold27627.g16867"/>
</dbReference>
<organism evidence="2 3">
    <name type="scientific">Acrobeloides nanus</name>
    <dbReference type="NCBI Taxonomy" id="290746"/>
    <lineage>
        <taxon>Eukaryota</taxon>
        <taxon>Metazoa</taxon>
        <taxon>Ecdysozoa</taxon>
        <taxon>Nematoda</taxon>
        <taxon>Chromadorea</taxon>
        <taxon>Rhabditida</taxon>
        <taxon>Tylenchina</taxon>
        <taxon>Cephalobomorpha</taxon>
        <taxon>Cephaloboidea</taxon>
        <taxon>Cephalobidae</taxon>
        <taxon>Acrobeloides</taxon>
    </lineage>
</organism>
<protein>
    <submittedName>
        <fullName evidence="3">Uncharacterized protein</fullName>
    </submittedName>
</protein>
<reference evidence="3" key="1">
    <citation type="submission" date="2022-11" db="UniProtKB">
        <authorList>
            <consortium name="WormBaseParasite"/>
        </authorList>
    </citation>
    <scope>IDENTIFICATION</scope>
</reference>
<evidence type="ECO:0000313" key="3">
    <source>
        <dbReference type="WBParaSite" id="ACRNAN_scaffold27627.g16867.t1"/>
    </source>
</evidence>
<keyword evidence="2" id="KW-1185">Reference proteome</keyword>
<dbReference type="Proteomes" id="UP000887540">
    <property type="component" value="Unplaced"/>
</dbReference>
<sequence length="114" mass="13347">MERKVLGVRLIDKVKSDEIRKQTMFKDAAQDARERKLRGPTISSDFLDDHHTDGDEKWNHWSKLAQYRQKSRRIQKAAEGSASNQWLNRIFKYQAEHNYKGPEKTQGDTSLTSL</sequence>
<accession>A0A914DK55</accession>
<evidence type="ECO:0000256" key="1">
    <source>
        <dbReference type="SAM" id="MobiDB-lite"/>
    </source>
</evidence>
<dbReference type="AlphaFoldDB" id="A0A914DK55"/>